<dbReference type="AlphaFoldDB" id="A0A1X7KFG5"/>
<feature type="domain" description="NAD-dependent epimerase/dehydratase" evidence="1">
    <location>
        <begin position="6"/>
        <end position="214"/>
    </location>
</feature>
<dbReference type="GO" id="GO:0044877">
    <property type="term" value="F:protein-containing complex binding"/>
    <property type="evidence" value="ECO:0007669"/>
    <property type="project" value="TreeGrafter"/>
</dbReference>
<gene>
    <name evidence="2" type="ORF">SAMN06265784_103647</name>
</gene>
<dbReference type="EMBL" id="FXAT01000003">
    <property type="protein sequence ID" value="SMG39195.1"/>
    <property type="molecule type" value="Genomic_DNA"/>
</dbReference>
<evidence type="ECO:0000259" key="1">
    <source>
        <dbReference type="Pfam" id="PF01370"/>
    </source>
</evidence>
<sequence length="317" mass="34281">MRHQAIAIIGGSGFIGSHLVNALVDMGKDVRIATRRRYNARHLTMLPIDVIETDVFDPVQLARFVEGADCVINLIGTLHGKRGKPYGAEFARAHVELPTRIVAACEGKGVHRLIHLSALGADLNGPSMYSRSKADGEKAVHAANVAWTIFRPSVVFGPADQFLNKFAFLQRVFPVIPLAMPDAQFQPVYVGDVAKAIVNVLDLDAASGHTYELGGPTVYTLEDLVTYCGDVIGRHARIIRLPEPLARLQALSFEMAPGEPVISRDNLDSMKVDNVLSVPLAPELGLEPTSIEAIAPTYLTGASARSRLDDFRASAGR</sequence>
<dbReference type="STRING" id="1515439.SAMN06265784_103647"/>
<dbReference type="CDD" id="cd05271">
    <property type="entry name" value="NDUFA9_like_SDR_a"/>
    <property type="match status" value="1"/>
</dbReference>
<dbReference type="Pfam" id="PF01370">
    <property type="entry name" value="Epimerase"/>
    <property type="match status" value="1"/>
</dbReference>
<dbReference type="InterPro" id="IPR001509">
    <property type="entry name" value="Epimerase_deHydtase"/>
</dbReference>
<accession>A0A1X7KFG5</accession>
<evidence type="ECO:0000313" key="2">
    <source>
        <dbReference type="EMBL" id="SMG39195.1"/>
    </source>
</evidence>
<reference evidence="3" key="1">
    <citation type="submission" date="2017-04" db="EMBL/GenBank/DDBJ databases">
        <authorList>
            <person name="Varghese N."/>
            <person name="Submissions S."/>
        </authorList>
    </citation>
    <scope>NUCLEOTIDE SEQUENCE [LARGE SCALE GENOMIC DNA]</scope>
    <source>
        <strain evidence="3">LMG 29540</strain>
    </source>
</reference>
<dbReference type="InterPro" id="IPR036291">
    <property type="entry name" value="NAD(P)-bd_dom_sf"/>
</dbReference>
<dbReference type="PANTHER" id="PTHR12126">
    <property type="entry name" value="NADH-UBIQUINONE OXIDOREDUCTASE 39 KDA SUBUNIT-RELATED"/>
    <property type="match status" value="1"/>
</dbReference>
<dbReference type="InterPro" id="IPR051207">
    <property type="entry name" value="ComplexI_NDUFA9_subunit"/>
</dbReference>
<name>A0A1X7KFG5_9BURK</name>
<dbReference type="SUPFAM" id="SSF51735">
    <property type="entry name" value="NAD(P)-binding Rossmann-fold domains"/>
    <property type="match status" value="1"/>
</dbReference>
<dbReference type="Proteomes" id="UP000193228">
    <property type="component" value="Unassembled WGS sequence"/>
</dbReference>
<dbReference type="Gene3D" id="3.40.50.720">
    <property type="entry name" value="NAD(P)-binding Rossmann-like Domain"/>
    <property type="match status" value="1"/>
</dbReference>
<protein>
    <submittedName>
        <fullName evidence="2">NADH dehydrogenase</fullName>
    </submittedName>
</protein>
<dbReference type="RefSeq" id="WP_085483249.1">
    <property type="nucleotide sequence ID" value="NZ_FXAT01000003.1"/>
</dbReference>
<proteinExistence type="predicted"/>
<organism evidence="2 3">
    <name type="scientific">Paraburkholderia susongensis</name>
    <dbReference type="NCBI Taxonomy" id="1515439"/>
    <lineage>
        <taxon>Bacteria</taxon>
        <taxon>Pseudomonadati</taxon>
        <taxon>Pseudomonadota</taxon>
        <taxon>Betaproteobacteria</taxon>
        <taxon>Burkholderiales</taxon>
        <taxon>Burkholderiaceae</taxon>
        <taxon>Paraburkholderia</taxon>
    </lineage>
</organism>
<evidence type="ECO:0000313" key="3">
    <source>
        <dbReference type="Proteomes" id="UP000193228"/>
    </source>
</evidence>
<keyword evidence="3" id="KW-1185">Reference proteome</keyword>
<dbReference type="PANTHER" id="PTHR12126:SF11">
    <property type="entry name" value="NADH DEHYDROGENASE [UBIQUINONE] 1 ALPHA SUBCOMPLEX SUBUNIT 9, MITOCHONDRIAL"/>
    <property type="match status" value="1"/>
</dbReference>
<dbReference type="OrthoDB" id="5292533at2"/>